<reference evidence="4 5" key="1">
    <citation type="journal article" date="2016" name="Nat. Commun.">
        <title>Thousands of microbial genomes shed light on interconnected biogeochemical processes in an aquifer system.</title>
        <authorList>
            <person name="Anantharaman K."/>
            <person name="Brown C.T."/>
            <person name="Hug L.A."/>
            <person name="Sharon I."/>
            <person name="Castelle C.J."/>
            <person name="Probst A.J."/>
            <person name="Thomas B.C."/>
            <person name="Singh A."/>
            <person name="Wilkins M.J."/>
            <person name="Karaoz U."/>
            <person name="Brodie E.L."/>
            <person name="Williams K.H."/>
            <person name="Hubbard S.S."/>
            <person name="Banfield J.F."/>
        </authorList>
    </citation>
    <scope>NUCLEOTIDE SEQUENCE [LARGE SCALE GENOMIC DNA]</scope>
</reference>
<dbReference type="Proteomes" id="UP000178936">
    <property type="component" value="Unassembled WGS sequence"/>
</dbReference>
<dbReference type="Pfam" id="PF01458">
    <property type="entry name" value="SUFBD_core"/>
    <property type="match status" value="1"/>
</dbReference>
<protein>
    <submittedName>
        <fullName evidence="4">Fe-S cluster assembly protein SufB</fullName>
    </submittedName>
</protein>
<dbReference type="InterPro" id="IPR045595">
    <property type="entry name" value="SufBD_N"/>
</dbReference>
<evidence type="ECO:0000259" key="3">
    <source>
        <dbReference type="Pfam" id="PF19295"/>
    </source>
</evidence>
<dbReference type="PANTHER" id="PTHR30508:SF1">
    <property type="entry name" value="UPF0051 PROTEIN ABCI8, CHLOROPLASTIC-RELATED"/>
    <property type="match status" value="1"/>
</dbReference>
<comment type="similarity">
    <text evidence="1">Belongs to the iron-sulfur cluster assembly SufBD family.</text>
</comment>
<evidence type="ECO:0000313" key="4">
    <source>
        <dbReference type="EMBL" id="OHA55144.1"/>
    </source>
</evidence>
<gene>
    <name evidence="4" type="ORF">A2226_03340</name>
</gene>
<sequence length="468" mass="51944">MLPNTQTDKIPGSYQYGFHDDVKPVYSIPPGLSARVVQEISHIKNEPSWMLDRRLKALEAFGERPVPVWGANLLDIDFQSICYYLKPSERQVASWDKVPIKIKQTFDKLGIPQAEQKFLSGVGAQYDSEAIYHNLKEEWKKQGVIFMDMDSGLREHPEIVKQYFGTVVPLNDNKFAALNTATWSGGSFVYVPKGVQVTVPLQAYFRLNAQNMGQFERTLIIAEAGSLVTYVEGCTAPVYAVDSLHCAVVEIIAKPYSRVRYTTMQNWSNDVYNLVTKRAIAEEGACVEWVDGNFGSKVTMKYPSVYMKGRGSRADVLSLAYAGPGQHQDAGAKAMHLASDTSSNIISKSISRGGGRTSYRGLLHVAAHAINCKAKVKCDALLLDAESRSDTYPTNDVRNSSVQVEHEATVSKVGEEQLFYMRSRGLTENEATSLIVAGFIEPIARELPMEYAVELNRLIELEMDGSVG</sequence>
<proteinExistence type="inferred from homology"/>
<evidence type="ECO:0000256" key="1">
    <source>
        <dbReference type="ARBA" id="ARBA00043967"/>
    </source>
</evidence>
<accession>A0A1G2Q3K9</accession>
<dbReference type="AlphaFoldDB" id="A0A1G2Q3K9"/>
<feature type="domain" description="SUF system FeS cluster assembly SufBD core" evidence="2">
    <location>
        <begin position="205"/>
        <end position="439"/>
    </location>
</feature>
<dbReference type="GO" id="GO:0016226">
    <property type="term" value="P:iron-sulfur cluster assembly"/>
    <property type="evidence" value="ECO:0007669"/>
    <property type="project" value="InterPro"/>
</dbReference>
<feature type="domain" description="SUF system FeS cluster assembly SufBD N-terminal" evidence="3">
    <location>
        <begin position="135"/>
        <end position="202"/>
    </location>
</feature>
<dbReference type="InterPro" id="IPR000825">
    <property type="entry name" value="SUF_FeS_clus_asmbl_SufBD_core"/>
</dbReference>
<organism evidence="4 5">
    <name type="scientific">Candidatus Veblenbacteria bacterium RIFOXYA2_FULL_43_9</name>
    <dbReference type="NCBI Taxonomy" id="1802425"/>
    <lineage>
        <taxon>Bacteria</taxon>
        <taxon>Candidatus Vebleniibacteriota</taxon>
    </lineage>
</organism>
<dbReference type="InterPro" id="IPR055346">
    <property type="entry name" value="Fe-S_cluster_assembly_SufBD"/>
</dbReference>
<dbReference type="Pfam" id="PF19295">
    <property type="entry name" value="SufBD_N"/>
    <property type="match status" value="1"/>
</dbReference>
<comment type="caution">
    <text evidence="4">The sequence shown here is derived from an EMBL/GenBank/DDBJ whole genome shotgun (WGS) entry which is preliminary data.</text>
</comment>
<evidence type="ECO:0000313" key="5">
    <source>
        <dbReference type="Proteomes" id="UP000178936"/>
    </source>
</evidence>
<dbReference type="InterPro" id="IPR037284">
    <property type="entry name" value="SUF_FeS_clus_asmbl_SufBD_sf"/>
</dbReference>
<dbReference type="SUPFAM" id="SSF101960">
    <property type="entry name" value="Stabilizer of iron transporter SufD"/>
    <property type="match status" value="1"/>
</dbReference>
<evidence type="ECO:0000259" key="2">
    <source>
        <dbReference type="Pfam" id="PF01458"/>
    </source>
</evidence>
<dbReference type="PANTHER" id="PTHR30508">
    <property type="entry name" value="FES CLUSTER ASSEMBLY PROTEIN SUF"/>
    <property type="match status" value="1"/>
</dbReference>
<dbReference type="EMBL" id="MHTB01000023">
    <property type="protein sequence ID" value="OHA55144.1"/>
    <property type="molecule type" value="Genomic_DNA"/>
</dbReference>
<name>A0A1G2Q3K9_9BACT</name>
<dbReference type="NCBIfam" id="TIGR01980">
    <property type="entry name" value="sufB"/>
    <property type="match status" value="1"/>
</dbReference>
<dbReference type="InterPro" id="IPR010231">
    <property type="entry name" value="SUF_FeS_clus_asmbl_SufB"/>
</dbReference>